<feature type="transmembrane region" description="Helical" evidence="6">
    <location>
        <begin position="45"/>
        <end position="68"/>
    </location>
</feature>
<keyword evidence="9" id="KW-1185">Reference proteome</keyword>
<dbReference type="PANTHER" id="PTHR40077">
    <property type="entry name" value="MEMBRANE PROTEIN-RELATED"/>
    <property type="match status" value="1"/>
</dbReference>
<evidence type="ECO:0000313" key="9">
    <source>
        <dbReference type="Proteomes" id="UP000476411"/>
    </source>
</evidence>
<name>A0A6B9ZMX2_9BACT</name>
<dbReference type="GO" id="GO:0005886">
    <property type="term" value="C:plasma membrane"/>
    <property type="evidence" value="ECO:0007669"/>
    <property type="project" value="UniProtKB-SubCell"/>
</dbReference>
<evidence type="ECO:0000256" key="2">
    <source>
        <dbReference type="ARBA" id="ARBA00022475"/>
    </source>
</evidence>
<feature type="transmembrane region" description="Helical" evidence="6">
    <location>
        <begin position="12"/>
        <end position="33"/>
    </location>
</feature>
<keyword evidence="2" id="KW-1003">Cell membrane</keyword>
<evidence type="ECO:0000256" key="1">
    <source>
        <dbReference type="ARBA" id="ARBA00004651"/>
    </source>
</evidence>
<keyword evidence="4 6" id="KW-1133">Transmembrane helix</keyword>
<keyword evidence="5 6" id="KW-0472">Membrane</keyword>
<gene>
    <name evidence="8" type="ORF">GWR21_28285</name>
</gene>
<feature type="domain" description="DUF3817" evidence="7">
    <location>
        <begin position="10"/>
        <end position="96"/>
    </location>
</feature>
<evidence type="ECO:0000256" key="5">
    <source>
        <dbReference type="ARBA" id="ARBA00023136"/>
    </source>
</evidence>
<reference evidence="8 9" key="1">
    <citation type="submission" date="2020-01" db="EMBL/GenBank/DDBJ databases">
        <title>Complete genome sequence of Chitinophaga sp. H33E-04 isolated from quinoa roots.</title>
        <authorList>
            <person name="Weon H.-Y."/>
            <person name="Lee S.A."/>
        </authorList>
    </citation>
    <scope>NUCLEOTIDE SEQUENCE [LARGE SCALE GENOMIC DNA]</scope>
    <source>
        <strain evidence="8 9">H33E-04</strain>
    </source>
</reference>
<dbReference type="EMBL" id="CP048113">
    <property type="protein sequence ID" value="QHS63346.1"/>
    <property type="molecule type" value="Genomic_DNA"/>
</dbReference>
<keyword evidence="3 6" id="KW-0812">Transmembrane</keyword>
<dbReference type="Proteomes" id="UP000476411">
    <property type="component" value="Chromosome"/>
</dbReference>
<dbReference type="Pfam" id="PF12823">
    <property type="entry name" value="DUF3817"/>
    <property type="match status" value="1"/>
</dbReference>
<dbReference type="AlphaFoldDB" id="A0A6B9ZMX2"/>
<proteinExistence type="predicted"/>
<evidence type="ECO:0000259" key="7">
    <source>
        <dbReference type="Pfam" id="PF12823"/>
    </source>
</evidence>
<dbReference type="PANTHER" id="PTHR40077:SF1">
    <property type="entry name" value="MEMBRANE PROTEIN"/>
    <property type="match status" value="1"/>
</dbReference>
<evidence type="ECO:0000256" key="6">
    <source>
        <dbReference type="SAM" id="Phobius"/>
    </source>
</evidence>
<dbReference type="InterPro" id="IPR023845">
    <property type="entry name" value="DUF3817_TM"/>
</dbReference>
<sequence length="120" mass="13590">MLHLVKTPIGRLRILGFFEGMSLIILVFIAVPLKYWAQQPALVKLLGPVHGILFIVFVITTLSVAVTYRWKFFQTSWKVLLSCLIPFGNFYVDKYILVPEEAASERQQNGPHNTNNSAGK</sequence>
<evidence type="ECO:0000313" key="8">
    <source>
        <dbReference type="EMBL" id="QHS63346.1"/>
    </source>
</evidence>
<accession>A0A6B9ZMX2</accession>
<comment type="subcellular location">
    <subcellularLocation>
        <location evidence="1">Cell membrane</location>
        <topology evidence="1">Multi-pass membrane protein</topology>
    </subcellularLocation>
</comment>
<dbReference type="NCBIfam" id="TIGR03954">
    <property type="entry name" value="integ_memb_HG"/>
    <property type="match status" value="1"/>
</dbReference>
<dbReference type="RefSeq" id="WP_162335062.1">
    <property type="nucleotide sequence ID" value="NZ_CP048113.1"/>
</dbReference>
<organism evidence="8 9">
    <name type="scientific">Chitinophaga agri</name>
    <dbReference type="NCBI Taxonomy" id="2703787"/>
    <lineage>
        <taxon>Bacteria</taxon>
        <taxon>Pseudomonadati</taxon>
        <taxon>Bacteroidota</taxon>
        <taxon>Chitinophagia</taxon>
        <taxon>Chitinophagales</taxon>
        <taxon>Chitinophagaceae</taxon>
        <taxon>Chitinophaga</taxon>
    </lineage>
</organism>
<evidence type="ECO:0000256" key="3">
    <source>
        <dbReference type="ARBA" id="ARBA00022692"/>
    </source>
</evidence>
<protein>
    <submittedName>
        <fullName evidence="8">DUF3817 domain-containing protein</fullName>
    </submittedName>
</protein>
<dbReference type="KEGG" id="chih:GWR21_28285"/>
<evidence type="ECO:0000256" key="4">
    <source>
        <dbReference type="ARBA" id="ARBA00022989"/>
    </source>
</evidence>